<sequence>MEKTKERRSFTTPPTLSQTPSTTESSQVRKRKTPAGRRIQADIPLDVADYFDDLPALPTARRRSYHVISCDSDDDNSTANLPTT</sequence>
<protein>
    <submittedName>
        <fullName evidence="2">Uncharacterized protein</fullName>
    </submittedName>
</protein>
<evidence type="ECO:0000313" key="2">
    <source>
        <dbReference type="EMBL" id="KAK8986901.1"/>
    </source>
</evidence>
<accession>A0ABR2PEM4</accession>
<organism evidence="2 3">
    <name type="scientific">Hibiscus sabdariffa</name>
    <name type="common">roselle</name>
    <dbReference type="NCBI Taxonomy" id="183260"/>
    <lineage>
        <taxon>Eukaryota</taxon>
        <taxon>Viridiplantae</taxon>
        <taxon>Streptophyta</taxon>
        <taxon>Embryophyta</taxon>
        <taxon>Tracheophyta</taxon>
        <taxon>Spermatophyta</taxon>
        <taxon>Magnoliopsida</taxon>
        <taxon>eudicotyledons</taxon>
        <taxon>Gunneridae</taxon>
        <taxon>Pentapetalae</taxon>
        <taxon>rosids</taxon>
        <taxon>malvids</taxon>
        <taxon>Malvales</taxon>
        <taxon>Malvaceae</taxon>
        <taxon>Malvoideae</taxon>
        <taxon>Hibiscus</taxon>
    </lineage>
</organism>
<name>A0ABR2PEM4_9ROSI</name>
<comment type="caution">
    <text evidence="2">The sequence shown here is derived from an EMBL/GenBank/DDBJ whole genome shotgun (WGS) entry which is preliminary data.</text>
</comment>
<reference evidence="2 3" key="1">
    <citation type="journal article" date="2024" name="G3 (Bethesda)">
        <title>Genome assembly of Hibiscus sabdariffa L. provides insights into metabolisms of medicinal natural products.</title>
        <authorList>
            <person name="Kim T."/>
        </authorList>
    </citation>
    <scope>NUCLEOTIDE SEQUENCE [LARGE SCALE GENOMIC DNA]</scope>
    <source>
        <strain evidence="2">TK-2024</strain>
        <tissue evidence="2">Old leaves</tissue>
    </source>
</reference>
<evidence type="ECO:0000313" key="3">
    <source>
        <dbReference type="Proteomes" id="UP001396334"/>
    </source>
</evidence>
<keyword evidence="3" id="KW-1185">Reference proteome</keyword>
<evidence type="ECO:0000256" key="1">
    <source>
        <dbReference type="SAM" id="MobiDB-lite"/>
    </source>
</evidence>
<feature type="region of interest" description="Disordered" evidence="1">
    <location>
        <begin position="1"/>
        <end position="40"/>
    </location>
</feature>
<feature type="compositionally biased region" description="Low complexity" evidence="1">
    <location>
        <begin position="10"/>
        <end position="26"/>
    </location>
</feature>
<dbReference type="EMBL" id="JBBPBN010000061">
    <property type="protein sequence ID" value="KAK8986901.1"/>
    <property type="molecule type" value="Genomic_DNA"/>
</dbReference>
<dbReference type="Proteomes" id="UP001396334">
    <property type="component" value="Unassembled WGS sequence"/>
</dbReference>
<proteinExistence type="predicted"/>
<gene>
    <name evidence="2" type="ORF">V6N11_055218</name>
</gene>